<proteinExistence type="predicted"/>
<gene>
    <name evidence="2 4" type="primary">ANXA2R</name>
</gene>
<dbReference type="KEGG" id="umr:121102779"/>
<dbReference type="AlphaFoldDB" id="A0A452TMP6"/>
<dbReference type="OrthoDB" id="9741869at2759"/>
<dbReference type="InterPro" id="IPR031449">
    <property type="entry name" value="ANXA2R"/>
</dbReference>
<dbReference type="PANTHER" id="PTHR38820:SF1">
    <property type="entry name" value="ANNEXIN-2 RECEPTOR"/>
    <property type="match status" value="1"/>
</dbReference>
<feature type="compositionally biased region" description="Polar residues" evidence="1">
    <location>
        <begin position="119"/>
        <end position="128"/>
    </location>
</feature>
<dbReference type="RefSeq" id="XP_040486559.1">
    <property type="nucleotide sequence ID" value="XM_040630625.1"/>
</dbReference>
<reference evidence="4" key="2">
    <citation type="submission" date="2025-04" db="UniProtKB">
        <authorList>
            <consortium name="RefSeq"/>
        </authorList>
    </citation>
    <scope>IDENTIFICATION</scope>
    <source>
        <tissue evidence="4">Whole blood</tissue>
    </source>
</reference>
<dbReference type="GO" id="GO:0038023">
    <property type="term" value="F:signaling receptor activity"/>
    <property type="evidence" value="ECO:0007669"/>
    <property type="project" value="InterPro"/>
</dbReference>
<evidence type="ECO:0000256" key="1">
    <source>
        <dbReference type="SAM" id="MobiDB-lite"/>
    </source>
</evidence>
<dbReference type="GeneTree" id="ENSGT00390000009290"/>
<keyword evidence="3" id="KW-1185">Reference proteome</keyword>
<dbReference type="Pfam" id="PF15721">
    <property type="entry name" value="ANXA2R"/>
    <property type="match status" value="1"/>
</dbReference>
<dbReference type="PANTHER" id="PTHR38820">
    <property type="entry name" value="ANNEXIN-2 RECEPTOR"/>
    <property type="match status" value="1"/>
</dbReference>
<evidence type="ECO:0000313" key="4">
    <source>
        <dbReference type="RefSeq" id="XP_040486559.1"/>
    </source>
</evidence>
<organism evidence="2">
    <name type="scientific">Ursus maritimus</name>
    <name type="common">Polar bear</name>
    <name type="synonym">Thalarctos maritimus</name>
    <dbReference type="NCBI Taxonomy" id="29073"/>
    <lineage>
        <taxon>Eukaryota</taxon>
        <taxon>Metazoa</taxon>
        <taxon>Chordata</taxon>
        <taxon>Craniata</taxon>
        <taxon>Vertebrata</taxon>
        <taxon>Euteleostomi</taxon>
        <taxon>Mammalia</taxon>
        <taxon>Eutheria</taxon>
        <taxon>Laurasiatheria</taxon>
        <taxon>Carnivora</taxon>
        <taxon>Caniformia</taxon>
        <taxon>Ursidae</taxon>
        <taxon>Ursus</taxon>
    </lineage>
</organism>
<sequence>MERRFLGCAKGAWDSTEVAPEPQPPSMLCSEGSGPHLLPFYPVLGEFPGQGSVLDSGLLSSPCWRLHWVYLQNEVCPRAQSTLEPTPALPTAGLWPGTQMKPEAAAGEVDPAEEPEPLTHQQLSSTRTPHLATRGWTGRPDSGHPSEQGHSRPPLLAWGSHIRVFSGCLEWIGRTMYTMSCSCCPCIFGSKDP</sequence>
<keyword evidence="4" id="KW-0675">Receptor</keyword>
<accession>A0A452TMP6</accession>
<dbReference type="Proteomes" id="UP000261680">
    <property type="component" value="Unplaced"/>
</dbReference>
<dbReference type="GeneID" id="121102779"/>
<dbReference type="CTD" id="389289"/>
<protein>
    <submittedName>
        <fullName evidence="2">Annexin A2 receptor</fullName>
    </submittedName>
    <submittedName>
        <fullName evidence="4">Annexin-2 receptor</fullName>
    </submittedName>
</protein>
<feature type="compositionally biased region" description="Basic and acidic residues" evidence="1">
    <location>
        <begin position="141"/>
        <end position="150"/>
    </location>
</feature>
<feature type="region of interest" description="Disordered" evidence="1">
    <location>
        <begin position="87"/>
        <end position="153"/>
    </location>
</feature>
<name>A0A452TMP6_URSMA</name>
<evidence type="ECO:0000313" key="2">
    <source>
        <dbReference type="Ensembl" id="ENSUMAP00000009506"/>
    </source>
</evidence>
<reference evidence="2" key="1">
    <citation type="submission" date="2019-03" db="UniProtKB">
        <authorList>
            <consortium name="Ensembl"/>
        </authorList>
    </citation>
    <scope>IDENTIFICATION</scope>
</reference>
<dbReference type="OMA" id="FEWIGRT"/>
<evidence type="ECO:0000313" key="3">
    <source>
        <dbReference type="Proteomes" id="UP000261680"/>
    </source>
</evidence>
<dbReference type="Ensembl" id="ENSUMAT00000011371.1">
    <property type="protein sequence ID" value="ENSUMAP00000009506.1"/>
    <property type="gene ID" value="ENSUMAG00000007184.1"/>
</dbReference>